<proteinExistence type="predicted"/>
<accession>A0A9W6GER4</accession>
<dbReference type="AlphaFoldDB" id="A0A9W6GER4"/>
<reference evidence="1" key="1">
    <citation type="submission" date="2022-12" db="EMBL/GenBank/DDBJ databases">
        <title>Reference genome sequencing for broad-spectrum identification of bacterial and archaeal isolates by mass spectrometry.</title>
        <authorList>
            <person name="Sekiguchi Y."/>
            <person name="Tourlousse D.M."/>
        </authorList>
    </citation>
    <scope>NUCLEOTIDE SEQUENCE</scope>
    <source>
        <strain evidence="1">TSL-P1</strain>
    </source>
</reference>
<sequence length="165" mass="18975">MKKLFQLLRSLLKRRNNKSRHTCHTCEEFDYPFFSFSFSLLLTVFLSIQAADAAEIYLFTQHTDMKNSKASEYVDFKSSENIAGGGFATYVIGKNKDKLDIKVGLGKSKADINISQTVSVFGKNYVVEKSLSYRTGMYLFSLSYSYHIKNALKRDTYLLKISYEF</sequence>
<comment type="caution">
    <text evidence="1">The sequence shown here is derived from an EMBL/GenBank/DDBJ whole genome shotgun (WGS) entry which is preliminary data.</text>
</comment>
<gene>
    <name evidence="1" type="ORF">TISLANDTSLP1_16560</name>
</gene>
<organism evidence="1 2">
    <name type="scientific">Thermodesulfovibrio yellowstonii</name>
    <dbReference type="NCBI Taxonomy" id="28262"/>
    <lineage>
        <taxon>Bacteria</taxon>
        <taxon>Pseudomonadati</taxon>
        <taxon>Nitrospirota</taxon>
        <taxon>Thermodesulfovibrionia</taxon>
        <taxon>Thermodesulfovibrionales</taxon>
        <taxon>Thermodesulfovibrionaceae</taxon>
        <taxon>Thermodesulfovibrio</taxon>
    </lineage>
</organism>
<protein>
    <submittedName>
        <fullName evidence="1">Uncharacterized protein</fullName>
    </submittedName>
</protein>
<evidence type="ECO:0000313" key="2">
    <source>
        <dbReference type="Proteomes" id="UP001144297"/>
    </source>
</evidence>
<dbReference type="EMBL" id="BSDX01000001">
    <property type="protein sequence ID" value="GLI53963.1"/>
    <property type="molecule type" value="Genomic_DNA"/>
</dbReference>
<name>A0A9W6GER4_9BACT</name>
<evidence type="ECO:0000313" key="1">
    <source>
        <dbReference type="EMBL" id="GLI53963.1"/>
    </source>
</evidence>
<keyword evidence="2" id="KW-1185">Reference proteome</keyword>
<dbReference type="Proteomes" id="UP001144297">
    <property type="component" value="Unassembled WGS sequence"/>
</dbReference>